<dbReference type="Proteomes" id="UP000499080">
    <property type="component" value="Unassembled WGS sequence"/>
</dbReference>
<comment type="caution">
    <text evidence="1">The sequence shown here is derived from an EMBL/GenBank/DDBJ whole genome shotgun (WGS) entry which is preliminary data.</text>
</comment>
<reference evidence="1 2" key="1">
    <citation type="journal article" date="2019" name="Sci. Rep.">
        <title>Orb-weaving spider Araneus ventricosus genome elucidates the spidroin gene catalogue.</title>
        <authorList>
            <person name="Kono N."/>
            <person name="Nakamura H."/>
            <person name="Ohtoshi R."/>
            <person name="Moran D.A.P."/>
            <person name="Shinohara A."/>
            <person name="Yoshida Y."/>
            <person name="Fujiwara M."/>
            <person name="Mori M."/>
            <person name="Tomita M."/>
            <person name="Arakawa K."/>
        </authorList>
    </citation>
    <scope>NUCLEOTIDE SEQUENCE [LARGE SCALE GENOMIC DNA]</scope>
</reference>
<keyword evidence="2" id="KW-1185">Reference proteome</keyword>
<evidence type="ECO:0000313" key="1">
    <source>
        <dbReference type="EMBL" id="GBM78573.1"/>
    </source>
</evidence>
<protein>
    <submittedName>
        <fullName evidence="1">Uncharacterized protein</fullName>
    </submittedName>
</protein>
<accession>A0A4Y2IL75</accession>
<dbReference type="AlphaFoldDB" id="A0A4Y2IL75"/>
<organism evidence="1 2">
    <name type="scientific">Araneus ventricosus</name>
    <name type="common">Orbweaver spider</name>
    <name type="synonym">Epeira ventricosa</name>
    <dbReference type="NCBI Taxonomy" id="182803"/>
    <lineage>
        <taxon>Eukaryota</taxon>
        <taxon>Metazoa</taxon>
        <taxon>Ecdysozoa</taxon>
        <taxon>Arthropoda</taxon>
        <taxon>Chelicerata</taxon>
        <taxon>Arachnida</taxon>
        <taxon>Araneae</taxon>
        <taxon>Araneomorphae</taxon>
        <taxon>Entelegynae</taxon>
        <taxon>Araneoidea</taxon>
        <taxon>Araneidae</taxon>
        <taxon>Araneus</taxon>
    </lineage>
</organism>
<name>A0A4Y2IL75_ARAVE</name>
<proteinExistence type="predicted"/>
<gene>
    <name evidence="1" type="ORF">AVEN_200706_1</name>
</gene>
<evidence type="ECO:0000313" key="2">
    <source>
        <dbReference type="Proteomes" id="UP000499080"/>
    </source>
</evidence>
<sequence>MHVCSSVLHAYRKVKKKSRVRLSKWISSRKVADRTMYCQLEWQIFGFFDEMNGLSRCASSTDPFAGNKVTRLHLRHLFTNDSIRRLLAKCIRTKTGNTSSSSPYALLVPAEWLKNRSFACASE</sequence>
<dbReference type="EMBL" id="BGPR01002762">
    <property type="protein sequence ID" value="GBM78573.1"/>
    <property type="molecule type" value="Genomic_DNA"/>
</dbReference>